<feature type="region of interest" description="Disordered" evidence="5">
    <location>
        <begin position="404"/>
        <end position="423"/>
    </location>
</feature>
<dbReference type="PRINTS" id="PR00420">
    <property type="entry name" value="RNGMNOXGNASE"/>
</dbReference>
<dbReference type="InterPro" id="IPR036188">
    <property type="entry name" value="FAD/NAD-bd_sf"/>
</dbReference>
<gene>
    <name evidence="7" type="ORF">GA0070624_4602</name>
</gene>
<dbReference type="InterPro" id="IPR002938">
    <property type="entry name" value="FAD-bd"/>
</dbReference>
<evidence type="ECO:0000256" key="3">
    <source>
        <dbReference type="ARBA" id="ARBA00022630"/>
    </source>
</evidence>
<dbReference type="STRING" id="568872.GA0070624_4602"/>
<protein>
    <submittedName>
        <fullName evidence="7">2-polyprenyl-6-methoxyphenol hydroxylase</fullName>
    </submittedName>
</protein>
<dbReference type="RefSeq" id="WP_218105259.1">
    <property type="nucleotide sequence ID" value="NZ_FMHV01000002.1"/>
</dbReference>
<dbReference type="Proteomes" id="UP000199413">
    <property type="component" value="Unassembled WGS sequence"/>
</dbReference>
<keyword evidence="3" id="KW-0285">Flavoprotein</keyword>
<dbReference type="EMBL" id="FMHV01000002">
    <property type="protein sequence ID" value="SCL32922.1"/>
    <property type="molecule type" value="Genomic_DNA"/>
</dbReference>
<dbReference type="SUPFAM" id="SSF51905">
    <property type="entry name" value="FAD/NAD(P)-binding domain"/>
    <property type="match status" value="1"/>
</dbReference>
<keyword evidence="8" id="KW-1185">Reference proteome</keyword>
<dbReference type="InterPro" id="IPR036249">
    <property type="entry name" value="Thioredoxin-like_sf"/>
</dbReference>
<evidence type="ECO:0000256" key="1">
    <source>
        <dbReference type="ARBA" id="ARBA00001974"/>
    </source>
</evidence>
<dbReference type="GO" id="GO:0016709">
    <property type="term" value="F:oxidoreductase activity, acting on paired donors, with incorporation or reduction of molecular oxygen, NAD(P)H as one donor, and incorporation of one atom of oxygen"/>
    <property type="evidence" value="ECO:0007669"/>
    <property type="project" value="UniProtKB-ARBA"/>
</dbReference>
<dbReference type="InterPro" id="IPR050641">
    <property type="entry name" value="RIFMO-like"/>
</dbReference>
<comment type="similarity">
    <text evidence="2">Belongs to the PheA/TfdB FAD monooxygenase family.</text>
</comment>
<dbReference type="Gene3D" id="3.30.70.2450">
    <property type="match status" value="1"/>
</dbReference>
<name>A0A1C6SUA4_9ACTN</name>
<dbReference type="Pfam" id="PF21274">
    <property type="entry name" value="Rng_hyd_C"/>
    <property type="match status" value="1"/>
</dbReference>
<evidence type="ECO:0000256" key="5">
    <source>
        <dbReference type="SAM" id="MobiDB-lite"/>
    </source>
</evidence>
<proteinExistence type="inferred from homology"/>
<accession>A0A1C6SUA4</accession>
<evidence type="ECO:0000256" key="2">
    <source>
        <dbReference type="ARBA" id="ARBA00007801"/>
    </source>
</evidence>
<dbReference type="PANTHER" id="PTHR43004">
    <property type="entry name" value="TRK SYSTEM POTASSIUM UPTAKE PROTEIN"/>
    <property type="match status" value="1"/>
</dbReference>
<comment type="cofactor">
    <cofactor evidence="1">
        <name>FAD</name>
        <dbReference type="ChEBI" id="CHEBI:57692"/>
    </cofactor>
</comment>
<dbReference type="Gene3D" id="3.50.50.60">
    <property type="entry name" value="FAD/NAD(P)-binding domain"/>
    <property type="match status" value="1"/>
</dbReference>
<evidence type="ECO:0000313" key="7">
    <source>
        <dbReference type="EMBL" id="SCL32922.1"/>
    </source>
</evidence>
<dbReference type="AlphaFoldDB" id="A0A1C6SUA4"/>
<keyword evidence="4" id="KW-0274">FAD</keyword>
<dbReference type="Gene3D" id="3.40.30.120">
    <property type="match status" value="1"/>
</dbReference>
<reference evidence="8" key="1">
    <citation type="submission" date="2016-06" db="EMBL/GenBank/DDBJ databases">
        <authorList>
            <person name="Varghese N."/>
            <person name="Submissions Spin"/>
        </authorList>
    </citation>
    <scope>NUCLEOTIDE SEQUENCE [LARGE SCALE GENOMIC DNA]</scope>
    <source>
        <strain evidence="8">DSM 45431</strain>
    </source>
</reference>
<feature type="domain" description="FAD-binding" evidence="6">
    <location>
        <begin position="9"/>
        <end position="350"/>
    </location>
</feature>
<sequence length="537" mass="56912">MPDASMAPVEVLVVGAGPTGLAMAAQLATFGVRVRVVDRAVDRVHESRALAIQPRTLEVLAGLGVTDEMVACGNPAVRLCLHVGRRQRAVPLFDLGLQDTAYPYLLFLSQAETERLLGEHLAAVGVNVERGVELTGLAPDQAAAVATLRHRDGREERVTARYVVGCDGARSTVRHLAGIGFEGGSYPQTFVLADLEADGVEPGGAHAFLAGRGIFLLFPLARPASWRLIAMRPPGDATAPDAPVTLDDLQAFADGYTGASVRLHDPVWMTNFRLHHRAATRYRAGPVFLAGDAAHIHSPVGAQGMNTGIQDAVNLGWKLAQALRGSADPALLDSYESERAPVGRMVLRFTDRAFTIATSTNPVIRFARTRIAPALIPAVLAPRSVRATAFRTVSQLAIGYRHSPLSTEGPHAPRTGPRTGDRLPDARLAGAQDGATLHRLTATPGWHLLLCGPPEAWPDGEVDAVAHRCSGQLTVHRLTGGAATGGESGEGAEALRRLGLTAVASGLYLVRPDGHVGYRAGGTDVTGLRAYLHRWLS</sequence>
<evidence type="ECO:0000313" key="8">
    <source>
        <dbReference type="Proteomes" id="UP000199413"/>
    </source>
</evidence>
<dbReference type="Pfam" id="PF01494">
    <property type="entry name" value="FAD_binding_3"/>
    <property type="match status" value="1"/>
</dbReference>
<dbReference type="PANTHER" id="PTHR43004:SF19">
    <property type="entry name" value="BINDING MONOOXYGENASE, PUTATIVE (JCVI)-RELATED"/>
    <property type="match status" value="1"/>
</dbReference>
<dbReference type="SUPFAM" id="SSF52833">
    <property type="entry name" value="Thioredoxin-like"/>
    <property type="match status" value="1"/>
</dbReference>
<organism evidence="7 8">
    <name type="scientific">Micromonospora rhizosphaerae</name>
    <dbReference type="NCBI Taxonomy" id="568872"/>
    <lineage>
        <taxon>Bacteria</taxon>
        <taxon>Bacillati</taxon>
        <taxon>Actinomycetota</taxon>
        <taxon>Actinomycetes</taxon>
        <taxon>Micromonosporales</taxon>
        <taxon>Micromonosporaceae</taxon>
        <taxon>Micromonospora</taxon>
    </lineage>
</organism>
<evidence type="ECO:0000256" key="4">
    <source>
        <dbReference type="ARBA" id="ARBA00022827"/>
    </source>
</evidence>
<evidence type="ECO:0000259" key="6">
    <source>
        <dbReference type="Pfam" id="PF01494"/>
    </source>
</evidence>
<dbReference type="GO" id="GO:0071949">
    <property type="term" value="F:FAD binding"/>
    <property type="evidence" value="ECO:0007669"/>
    <property type="project" value="InterPro"/>
</dbReference>